<dbReference type="EMBL" id="BSYO01000007">
    <property type="protein sequence ID" value="GMH07510.1"/>
    <property type="molecule type" value="Genomic_DNA"/>
</dbReference>
<gene>
    <name evidence="1" type="ORF">Nepgr_009350</name>
</gene>
<accession>A0AAD3SAV7</accession>
<comment type="caution">
    <text evidence="1">The sequence shown here is derived from an EMBL/GenBank/DDBJ whole genome shotgun (WGS) entry which is preliminary data.</text>
</comment>
<name>A0AAD3SAV7_NEPGR</name>
<dbReference type="Proteomes" id="UP001279734">
    <property type="component" value="Unassembled WGS sequence"/>
</dbReference>
<reference evidence="1" key="1">
    <citation type="submission" date="2023-05" db="EMBL/GenBank/DDBJ databases">
        <title>Nepenthes gracilis genome sequencing.</title>
        <authorList>
            <person name="Fukushima K."/>
        </authorList>
    </citation>
    <scope>NUCLEOTIDE SEQUENCE</scope>
    <source>
        <strain evidence="1">SING2019-196</strain>
    </source>
</reference>
<sequence length="96" mass="11018">MMPTQRCCVRHQLELRDANFATDSLVVDLRRLNRGSIFFPALLALPERQLAALVKPEEAVFLLYFLRLWWGLDALIICSWASVCCYDAWAASWAPC</sequence>
<keyword evidence="2" id="KW-1185">Reference proteome</keyword>
<protein>
    <submittedName>
        <fullName evidence="1">Uncharacterized protein</fullName>
    </submittedName>
</protein>
<evidence type="ECO:0000313" key="2">
    <source>
        <dbReference type="Proteomes" id="UP001279734"/>
    </source>
</evidence>
<evidence type="ECO:0000313" key="1">
    <source>
        <dbReference type="EMBL" id="GMH07510.1"/>
    </source>
</evidence>
<dbReference type="AlphaFoldDB" id="A0AAD3SAV7"/>
<organism evidence="1 2">
    <name type="scientific">Nepenthes gracilis</name>
    <name type="common">Slender pitcher plant</name>
    <dbReference type="NCBI Taxonomy" id="150966"/>
    <lineage>
        <taxon>Eukaryota</taxon>
        <taxon>Viridiplantae</taxon>
        <taxon>Streptophyta</taxon>
        <taxon>Embryophyta</taxon>
        <taxon>Tracheophyta</taxon>
        <taxon>Spermatophyta</taxon>
        <taxon>Magnoliopsida</taxon>
        <taxon>eudicotyledons</taxon>
        <taxon>Gunneridae</taxon>
        <taxon>Pentapetalae</taxon>
        <taxon>Caryophyllales</taxon>
        <taxon>Nepenthaceae</taxon>
        <taxon>Nepenthes</taxon>
    </lineage>
</organism>
<proteinExistence type="predicted"/>